<keyword evidence="3" id="KW-0862">Zinc</keyword>
<feature type="compositionally biased region" description="Basic and acidic residues" evidence="5">
    <location>
        <begin position="164"/>
        <end position="173"/>
    </location>
</feature>
<gene>
    <name evidence="7" type="ORF">N4S67_20925</name>
</gene>
<dbReference type="PROSITE" id="PS51891">
    <property type="entry name" value="CENP_V_GFA"/>
    <property type="match status" value="1"/>
</dbReference>
<protein>
    <submittedName>
        <fullName evidence="7">GFA family protein</fullName>
    </submittedName>
</protein>
<keyword evidence="4" id="KW-0456">Lyase</keyword>
<feature type="region of interest" description="Disordered" evidence="5">
    <location>
        <begin position="151"/>
        <end position="173"/>
    </location>
</feature>
<evidence type="ECO:0000313" key="7">
    <source>
        <dbReference type="EMBL" id="MCT7660871.1"/>
    </source>
</evidence>
<evidence type="ECO:0000259" key="6">
    <source>
        <dbReference type="PROSITE" id="PS51891"/>
    </source>
</evidence>
<reference evidence="8" key="1">
    <citation type="submission" date="2023-07" db="EMBL/GenBank/DDBJ databases">
        <authorList>
            <person name="Deng Y."/>
            <person name="Zhang Y.-Q."/>
        </authorList>
    </citation>
    <scope>NUCLEOTIDE SEQUENCE [LARGE SCALE GENOMIC DNA]</scope>
    <source>
        <strain evidence="8">CPCC 205710</strain>
    </source>
</reference>
<accession>A0ABT2MIS0</accession>
<dbReference type="Gene3D" id="3.90.1590.10">
    <property type="entry name" value="glutathione-dependent formaldehyde- activating enzyme (gfa)"/>
    <property type="match status" value="1"/>
</dbReference>
<proteinExistence type="inferred from homology"/>
<dbReference type="Proteomes" id="UP001206639">
    <property type="component" value="Unassembled WGS sequence"/>
</dbReference>
<comment type="similarity">
    <text evidence="1">Belongs to the Gfa family.</text>
</comment>
<keyword evidence="2" id="KW-0479">Metal-binding</keyword>
<keyword evidence="8" id="KW-1185">Reference proteome</keyword>
<evidence type="ECO:0000256" key="1">
    <source>
        <dbReference type="ARBA" id="ARBA00005495"/>
    </source>
</evidence>
<comment type="caution">
    <text evidence="7">The sequence shown here is derived from an EMBL/GenBank/DDBJ whole genome shotgun (WGS) entry which is preliminary data.</text>
</comment>
<dbReference type="RefSeq" id="WP_260994938.1">
    <property type="nucleotide sequence ID" value="NZ_JAODWD010000005.1"/>
</dbReference>
<dbReference type="Pfam" id="PF04828">
    <property type="entry name" value="GFA"/>
    <property type="match status" value="1"/>
</dbReference>
<dbReference type="PANTHER" id="PTHR33337:SF40">
    <property type="entry name" value="CENP-V_GFA DOMAIN-CONTAINING PROTEIN-RELATED"/>
    <property type="match status" value="1"/>
</dbReference>
<dbReference type="InterPro" id="IPR011057">
    <property type="entry name" value="Mss4-like_sf"/>
</dbReference>
<evidence type="ECO:0000256" key="2">
    <source>
        <dbReference type="ARBA" id="ARBA00022723"/>
    </source>
</evidence>
<feature type="domain" description="CENP-V/GFA" evidence="6">
    <location>
        <begin position="4"/>
        <end position="125"/>
    </location>
</feature>
<name>A0ABT2MIS0_9MYCO</name>
<evidence type="ECO:0000256" key="5">
    <source>
        <dbReference type="SAM" id="MobiDB-lite"/>
    </source>
</evidence>
<sequence>MTARTANCACGRVEVTVEGEPLLVYVCHCDFCQRRSGNVFIASAQFPEDQVVSITGETRCYNGLEIDGVGAVGMPGGINYRFCAVCGSSIYMDAIFPHTGERVFTIALGCFVDAVFPPPTTEFFTRFRHPWVPPIPDAVQLYDPLDGSLTVESGLQGGRPARSSSEEKRSDQR</sequence>
<dbReference type="PANTHER" id="PTHR33337">
    <property type="entry name" value="GFA DOMAIN-CONTAINING PROTEIN"/>
    <property type="match status" value="1"/>
</dbReference>
<evidence type="ECO:0000256" key="4">
    <source>
        <dbReference type="ARBA" id="ARBA00023239"/>
    </source>
</evidence>
<dbReference type="InterPro" id="IPR006913">
    <property type="entry name" value="CENP-V/GFA"/>
</dbReference>
<dbReference type="EMBL" id="JAODWD010000005">
    <property type="protein sequence ID" value="MCT7660871.1"/>
    <property type="molecule type" value="Genomic_DNA"/>
</dbReference>
<organism evidence="7 8">
    <name type="scientific">Mycobacterium deserti</name>
    <dbReference type="NCBI Taxonomy" id="2978347"/>
    <lineage>
        <taxon>Bacteria</taxon>
        <taxon>Bacillati</taxon>
        <taxon>Actinomycetota</taxon>
        <taxon>Actinomycetes</taxon>
        <taxon>Mycobacteriales</taxon>
        <taxon>Mycobacteriaceae</taxon>
        <taxon>Mycobacterium</taxon>
    </lineage>
</organism>
<evidence type="ECO:0000313" key="8">
    <source>
        <dbReference type="Proteomes" id="UP001206639"/>
    </source>
</evidence>
<evidence type="ECO:0000256" key="3">
    <source>
        <dbReference type="ARBA" id="ARBA00022833"/>
    </source>
</evidence>
<dbReference type="SUPFAM" id="SSF51316">
    <property type="entry name" value="Mss4-like"/>
    <property type="match status" value="1"/>
</dbReference>